<feature type="domain" description="Aminotransferase class I/classII large" evidence="3">
    <location>
        <begin position="68"/>
        <end position="406"/>
    </location>
</feature>
<dbReference type="InterPro" id="IPR015422">
    <property type="entry name" value="PyrdxlP-dep_Trfase_small"/>
</dbReference>
<keyword evidence="5" id="KW-1185">Reference proteome</keyword>
<dbReference type="GO" id="GO:0030170">
    <property type="term" value="F:pyridoxal phosphate binding"/>
    <property type="evidence" value="ECO:0007669"/>
    <property type="project" value="InterPro"/>
</dbReference>
<comment type="cofactor">
    <cofactor evidence="1">
        <name>pyridoxal 5'-phosphate</name>
        <dbReference type="ChEBI" id="CHEBI:597326"/>
    </cofactor>
</comment>
<keyword evidence="4" id="KW-0032">Aminotransferase</keyword>
<dbReference type="RefSeq" id="WP_146786018.1">
    <property type="nucleotide sequence ID" value="NZ_CP042434.1"/>
</dbReference>
<keyword evidence="2 4" id="KW-0808">Transferase</keyword>
<evidence type="ECO:0000313" key="4">
    <source>
        <dbReference type="EMBL" id="QEC73504.1"/>
    </source>
</evidence>
<dbReference type="Gene3D" id="3.90.1150.10">
    <property type="entry name" value="Aspartate Aminotransferase, domain 1"/>
    <property type="match status" value="1"/>
</dbReference>
<dbReference type="AlphaFoldDB" id="A0A5B8VPE5"/>
<evidence type="ECO:0000256" key="2">
    <source>
        <dbReference type="ARBA" id="ARBA00022679"/>
    </source>
</evidence>
<dbReference type="OrthoDB" id="9807157at2"/>
<dbReference type="PANTHER" id="PTHR13693:SF3">
    <property type="entry name" value="LD36009P"/>
    <property type="match status" value="1"/>
</dbReference>
<proteinExistence type="predicted"/>
<dbReference type="InterPro" id="IPR050087">
    <property type="entry name" value="AON_synthase_class-II"/>
</dbReference>
<accession>A0A5B8VPE5</accession>
<evidence type="ECO:0000313" key="5">
    <source>
        <dbReference type="Proteomes" id="UP000321291"/>
    </source>
</evidence>
<dbReference type="PANTHER" id="PTHR13693">
    <property type="entry name" value="CLASS II AMINOTRANSFERASE/8-AMINO-7-OXONONANOATE SYNTHASE"/>
    <property type="match status" value="1"/>
</dbReference>
<dbReference type="InterPro" id="IPR015424">
    <property type="entry name" value="PyrdxlP-dep_Trfase"/>
</dbReference>
<dbReference type="InterPro" id="IPR015421">
    <property type="entry name" value="PyrdxlP-dep_Trfase_major"/>
</dbReference>
<dbReference type="EMBL" id="CP042434">
    <property type="protein sequence ID" value="QEC73504.1"/>
    <property type="molecule type" value="Genomic_DNA"/>
</dbReference>
<organism evidence="4 5">
    <name type="scientific">Arachidicoccus ginsenosidivorans</name>
    <dbReference type="NCBI Taxonomy" id="496057"/>
    <lineage>
        <taxon>Bacteria</taxon>
        <taxon>Pseudomonadati</taxon>
        <taxon>Bacteroidota</taxon>
        <taxon>Chitinophagia</taxon>
        <taxon>Chitinophagales</taxon>
        <taxon>Chitinophagaceae</taxon>
        <taxon>Arachidicoccus</taxon>
    </lineage>
</organism>
<name>A0A5B8VPE5_9BACT</name>
<dbReference type="Gene3D" id="3.40.640.10">
    <property type="entry name" value="Type I PLP-dependent aspartate aminotransferase-like (Major domain)"/>
    <property type="match status" value="1"/>
</dbReference>
<evidence type="ECO:0000259" key="3">
    <source>
        <dbReference type="Pfam" id="PF00155"/>
    </source>
</evidence>
<dbReference type="Proteomes" id="UP000321291">
    <property type="component" value="Chromosome"/>
</dbReference>
<dbReference type="SUPFAM" id="SSF53383">
    <property type="entry name" value="PLP-dependent transferases"/>
    <property type="match status" value="1"/>
</dbReference>
<sequence length="422" mass="47194">MKIDFAKASFKDFENIEHYSIQQRADIHYEFLQYMEKKGHLNYRLLGSSGCGPMITLENGDKSGMDRYISLVSNDYLGFTQHPKVKEASIRAIEQYGTGAGASPLIGGYYSYHKEIEDKLCEFFNRAPGSAIIYNTGYTANSSSLMSLLQKEDIAIVDMGVHASVYEGIQLTNTKRFLHNNMDDLERILKMVQHSYRTKLVIIDGIYSQDGDMAKLPEIYQLARQYGALIMVDDAHGIGVIGSKGKGVLKHYDMMDKVDFITGTFSKTFANIGGFVVSNPHISAFLQYQSRQNAFSATSSPAVAGVTTAIRLLDEEPQWQKRLWENIDHLKSGLINLGFDVGTSQSAIVPVKIGDPHKTSELGKILLEQGIYTNPILYPAVAKKDARIRMSVMATHTKAQLDKVLEGFEFSDKKLHIAKIKY</sequence>
<dbReference type="InterPro" id="IPR004839">
    <property type="entry name" value="Aminotransferase_I/II_large"/>
</dbReference>
<dbReference type="KEGG" id="agi:FSB73_19410"/>
<evidence type="ECO:0000256" key="1">
    <source>
        <dbReference type="ARBA" id="ARBA00001933"/>
    </source>
</evidence>
<dbReference type="Pfam" id="PF00155">
    <property type="entry name" value="Aminotran_1_2"/>
    <property type="match status" value="1"/>
</dbReference>
<gene>
    <name evidence="4" type="ORF">FSB73_19410</name>
</gene>
<protein>
    <submittedName>
        <fullName evidence="4">Aminotransferase class I/II-fold pyridoxal phosphate-dependent enzyme</fullName>
    </submittedName>
</protein>
<dbReference type="GO" id="GO:0008483">
    <property type="term" value="F:transaminase activity"/>
    <property type="evidence" value="ECO:0007669"/>
    <property type="project" value="UniProtKB-KW"/>
</dbReference>
<reference evidence="4 5" key="1">
    <citation type="journal article" date="2017" name="Int. J. Syst. Evol. Microbiol.">
        <title>Arachidicoccus ginsenosidivorans sp. nov., with ginsenoside-converting activity isolated from ginseng cultivating soil.</title>
        <authorList>
            <person name="Siddiqi M.Z."/>
            <person name="Aslam Z."/>
            <person name="Im W.T."/>
        </authorList>
    </citation>
    <scope>NUCLEOTIDE SEQUENCE [LARGE SCALE GENOMIC DNA]</scope>
    <source>
        <strain evidence="4 5">Gsoil 809</strain>
    </source>
</reference>